<dbReference type="RefSeq" id="WP_089200885.1">
    <property type="nucleotide sequence ID" value="NZ_NHRJ02000010.1"/>
</dbReference>
<dbReference type="InterPro" id="IPR001119">
    <property type="entry name" value="SLH_dom"/>
</dbReference>
<gene>
    <name evidence="2" type="ORF">CBW46_015400</name>
</gene>
<dbReference type="PROSITE" id="PS51272">
    <property type="entry name" value="SLH"/>
    <property type="match status" value="1"/>
</dbReference>
<dbReference type="SUPFAM" id="SSF75304">
    <property type="entry name" value="Amidase signature (AS) enzymes"/>
    <property type="match status" value="1"/>
</dbReference>
<feature type="domain" description="SLH" evidence="1">
    <location>
        <begin position="10"/>
        <end position="73"/>
    </location>
</feature>
<keyword evidence="3" id="KW-1185">Reference proteome</keyword>
<name>A0A2W1N873_PAEXE</name>
<reference evidence="2" key="1">
    <citation type="submission" date="2018-06" db="EMBL/GenBank/DDBJ databases">
        <title>Paenibacillus xerothermodurans sp. nov. an extremely dry heat resistant spore forming bacterium isolated from the soil of Cape Canaveral, Florida.</title>
        <authorList>
            <person name="Seuylemezian A."/>
            <person name="Kaur N."/>
            <person name="Patil P."/>
            <person name="Patil P."/>
            <person name="Mayilraj S."/>
            <person name="Vaishampayan P."/>
        </authorList>
    </citation>
    <scope>NUCLEOTIDE SEQUENCE [LARGE SCALE GENOMIC DNA]</scope>
    <source>
        <strain evidence="2">ATCC 27380</strain>
    </source>
</reference>
<sequence>MSGTAFPQVHNVPFEDLSVNSPYIASIAKAFAAGMIDGYPGGLLMPDRTITKEEAAAIASRALHLSDQAEMFSDVADTGLFAGMIGAVVSEGILRAKTAVTFGFGDKVTVGDAASIALRVYNRLPFILMDATLPELQAAMQTGKTSSEKLVQQYLKRIETYDDQGPKINAMLAINPNALKEAAQPPSSMRKER</sequence>
<evidence type="ECO:0000259" key="1">
    <source>
        <dbReference type="PROSITE" id="PS51272"/>
    </source>
</evidence>
<dbReference type="InterPro" id="IPR036928">
    <property type="entry name" value="AS_sf"/>
</dbReference>
<dbReference type="EMBL" id="NHRJ02000010">
    <property type="protein sequence ID" value="PZE20064.1"/>
    <property type="molecule type" value="Genomic_DNA"/>
</dbReference>
<dbReference type="Gene3D" id="3.90.1300.10">
    <property type="entry name" value="Amidase signature (AS) domain"/>
    <property type="match status" value="1"/>
</dbReference>
<evidence type="ECO:0000313" key="2">
    <source>
        <dbReference type="EMBL" id="PZE20064.1"/>
    </source>
</evidence>
<proteinExistence type="predicted"/>
<organism evidence="2 3">
    <name type="scientific">Paenibacillus xerothermodurans</name>
    <dbReference type="NCBI Taxonomy" id="1977292"/>
    <lineage>
        <taxon>Bacteria</taxon>
        <taxon>Bacillati</taxon>
        <taxon>Bacillota</taxon>
        <taxon>Bacilli</taxon>
        <taxon>Bacillales</taxon>
        <taxon>Paenibacillaceae</taxon>
        <taxon>Paenibacillus</taxon>
    </lineage>
</organism>
<dbReference type="Pfam" id="PF00395">
    <property type="entry name" value="SLH"/>
    <property type="match status" value="1"/>
</dbReference>
<protein>
    <recommendedName>
        <fullName evidence="1">SLH domain-containing protein</fullName>
    </recommendedName>
</protein>
<dbReference type="AlphaFoldDB" id="A0A2W1N873"/>
<comment type="caution">
    <text evidence="2">The sequence shown here is derived from an EMBL/GenBank/DDBJ whole genome shotgun (WGS) entry which is preliminary data.</text>
</comment>
<accession>A0A2W1N873</accession>
<dbReference type="OrthoDB" id="9811471at2"/>
<evidence type="ECO:0000313" key="3">
    <source>
        <dbReference type="Proteomes" id="UP000214746"/>
    </source>
</evidence>
<dbReference type="Proteomes" id="UP000214746">
    <property type="component" value="Unassembled WGS sequence"/>
</dbReference>